<dbReference type="EMBL" id="JH881190">
    <property type="protein sequence ID" value="ELR55903.1"/>
    <property type="molecule type" value="Genomic_DNA"/>
</dbReference>
<evidence type="ECO:0000313" key="2">
    <source>
        <dbReference type="Proteomes" id="UP000011080"/>
    </source>
</evidence>
<sequence>LFFLFAMVLTLDSVLKWWATTATDFNLQYISSNSTFSYNVVTFLCFLGALPTSLATLCMGPTVLLKVY</sequence>
<feature type="non-terminal residue" evidence="1">
    <location>
        <position position="1"/>
    </location>
</feature>
<name>L8IIC1_9CETA</name>
<gene>
    <name evidence="1" type="ORF">M91_19821</name>
</gene>
<dbReference type="Proteomes" id="UP000011080">
    <property type="component" value="Unassembled WGS sequence"/>
</dbReference>
<reference evidence="1 2" key="1">
    <citation type="journal article" date="2012" name="Nat. Genet.">
        <title>The yak genome and adaptation to life at high altitude.</title>
        <authorList>
            <person name="Qiu Q."/>
            <person name="Zhang G."/>
            <person name="Ma T."/>
            <person name="Qian W."/>
            <person name="Wang J."/>
            <person name="Ye Z."/>
            <person name="Cao C."/>
            <person name="Hu Q."/>
            <person name="Kim J."/>
            <person name="Larkin D.M."/>
            <person name="Auvil L."/>
            <person name="Capitanu B."/>
            <person name="Ma J."/>
            <person name="Lewin H.A."/>
            <person name="Qian X."/>
            <person name="Lang Y."/>
            <person name="Zhou R."/>
            <person name="Wang L."/>
            <person name="Wang K."/>
            <person name="Xia J."/>
            <person name="Liao S."/>
            <person name="Pan S."/>
            <person name="Lu X."/>
            <person name="Hou H."/>
            <person name="Wang Y."/>
            <person name="Zang X."/>
            <person name="Yin Y."/>
            <person name="Ma H."/>
            <person name="Zhang J."/>
            <person name="Wang Z."/>
            <person name="Zhang Y."/>
            <person name="Zhang D."/>
            <person name="Yonezawa T."/>
            <person name="Hasegawa M."/>
            <person name="Zhong Y."/>
            <person name="Liu W."/>
            <person name="Zhang Y."/>
            <person name="Huang Z."/>
            <person name="Zhang S."/>
            <person name="Long R."/>
            <person name="Yang H."/>
            <person name="Wang J."/>
            <person name="Lenstra J.A."/>
            <person name="Cooper D.N."/>
            <person name="Wu Y."/>
            <person name="Wang J."/>
            <person name="Shi P."/>
            <person name="Wang J."/>
            <person name="Liu J."/>
        </authorList>
    </citation>
    <scope>NUCLEOTIDE SEQUENCE [LARGE SCALE GENOMIC DNA]</scope>
    <source>
        <strain evidence="2">yakQH1</strain>
    </source>
</reference>
<evidence type="ECO:0000313" key="1">
    <source>
        <dbReference type="EMBL" id="ELR55903.1"/>
    </source>
</evidence>
<organism evidence="1 2">
    <name type="scientific">Bos mutus</name>
    <name type="common">wild yak</name>
    <dbReference type="NCBI Taxonomy" id="72004"/>
    <lineage>
        <taxon>Eukaryota</taxon>
        <taxon>Metazoa</taxon>
        <taxon>Chordata</taxon>
        <taxon>Craniata</taxon>
        <taxon>Vertebrata</taxon>
        <taxon>Euteleostomi</taxon>
        <taxon>Mammalia</taxon>
        <taxon>Eutheria</taxon>
        <taxon>Laurasiatheria</taxon>
        <taxon>Artiodactyla</taxon>
        <taxon>Ruminantia</taxon>
        <taxon>Pecora</taxon>
        <taxon>Bovidae</taxon>
        <taxon>Bovinae</taxon>
        <taxon>Bos</taxon>
    </lineage>
</organism>
<accession>L8IIC1</accession>
<feature type="non-terminal residue" evidence="1">
    <location>
        <position position="68"/>
    </location>
</feature>
<protein>
    <submittedName>
        <fullName evidence="1">Uncharacterized protein</fullName>
    </submittedName>
</protein>
<proteinExistence type="predicted"/>
<dbReference type="AlphaFoldDB" id="L8IIC1"/>